<accession>A0ABD1RGR5</accession>
<dbReference type="AlphaFoldDB" id="A0ABD1RGR5"/>
<gene>
    <name evidence="1" type="ORF">Adt_31733</name>
    <name evidence="2" type="ORF">Adt_31739</name>
</gene>
<comment type="caution">
    <text evidence="2">The sequence shown here is derived from an EMBL/GenBank/DDBJ whole genome shotgun (WGS) entry which is preliminary data.</text>
</comment>
<dbReference type="EMBL" id="JBFOLK010000009">
    <property type="protein sequence ID" value="KAL2486983.1"/>
    <property type="molecule type" value="Genomic_DNA"/>
</dbReference>
<keyword evidence="3" id="KW-1185">Reference proteome</keyword>
<evidence type="ECO:0000313" key="3">
    <source>
        <dbReference type="Proteomes" id="UP001604336"/>
    </source>
</evidence>
<proteinExistence type="predicted"/>
<dbReference type="Proteomes" id="UP001604336">
    <property type="component" value="Unassembled WGS sequence"/>
</dbReference>
<reference evidence="2" key="1">
    <citation type="submission" date="2024-07" db="EMBL/GenBank/DDBJ databases">
        <title>Two chromosome-level genome assemblies of Korean endemic species Abeliophyllum distichum and Forsythia ovata (Oleaceae).</title>
        <authorList>
            <person name="Mun J.H."/>
        </authorList>
    </citation>
    <scope>NUCLEOTIDE SEQUENCE</scope>
    <source>
        <strain evidence="2">KNKB198505000391</strain>
        <tissue evidence="2">Leaf</tissue>
    </source>
</reference>
<organism evidence="2 3">
    <name type="scientific">Abeliophyllum distichum</name>
    <dbReference type="NCBI Taxonomy" id="126358"/>
    <lineage>
        <taxon>Eukaryota</taxon>
        <taxon>Viridiplantae</taxon>
        <taxon>Streptophyta</taxon>
        <taxon>Embryophyta</taxon>
        <taxon>Tracheophyta</taxon>
        <taxon>Spermatophyta</taxon>
        <taxon>Magnoliopsida</taxon>
        <taxon>eudicotyledons</taxon>
        <taxon>Gunneridae</taxon>
        <taxon>Pentapetalae</taxon>
        <taxon>asterids</taxon>
        <taxon>lamiids</taxon>
        <taxon>Lamiales</taxon>
        <taxon>Oleaceae</taxon>
        <taxon>Forsythieae</taxon>
        <taxon>Abeliophyllum</taxon>
    </lineage>
</organism>
<dbReference type="EMBL" id="JBFOLK010000009">
    <property type="protein sequence ID" value="KAL2486977.1"/>
    <property type="molecule type" value="Genomic_DNA"/>
</dbReference>
<protein>
    <submittedName>
        <fullName evidence="2">Uncharacterized protein</fullName>
    </submittedName>
</protein>
<evidence type="ECO:0000313" key="1">
    <source>
        <dbReference type="EMBL" id="KAL2486977.1"/>
    </source>
</evidence>
<reference evidence="3" key="2">
    <citation type="submission" date="2024-07" db="EMBL/GenBank/DDBJ databases">
        <title>Two chromosome-level genome assemblies of Korean endemic species Abeliophyllum distichum and Forsythia ovata (Oleaceae).</title>
        <authorList>
            <person name="Jang H."/>
        </authorList>
    </citation>
    <scope>NUCLEOTIDE SEQUENCE [LARGE SCALE GENOMIC DNA]</scope>
</reference>
<evidence type="ECO:0000313" key="2">
    <source>
        <dbReference type="EMBL" id="KAL2486983.1"/>
    </source>
</evidence>
<name>A0ABD1RGR5_9LAMI</name>
<sequence>MYQALSHLGLAFASGAIKRGTSLCIKPIPLGTSLCIRYHPTWDSPMHQAPSYVELAYTLGPIPVGTHHHTRLHPIWILPIQLASSHSKFAASSSLPYTSSTIPHINDGVLVLEGLHY</sequence>